<dbReference type="GO" id="GO:0003964">
    <property type="term" value="F:RNA-directed DNA polymerase activity"/>
    <property type="evidence" value="ECO:0007669"/>
    <property type="project" value="UniProtKB-KW"/>
</dbReference>
<evidence type="ECO:0000313" key="9">
    <source>
        <dbReference type="Proteomes" id="UP000035682"/>
    </source>
</evidence>
<dbReference type="GO" id="GO:0003676">
    <property type="term" value="F:nucleic acid binding"/>
    <property type="evidence" value="ECO:0007669"/>
    <property type="project" value="InterPro"/>
</dbReference>
<keyword evidence="9" id="KW-1185">Reference proteome</keyword>
<dbReference type="WBParaSite" id="SRAE_0000072600.1">
    <property type="protein sequence ID" value="SRAE_0000072600.1"/>
    <property type="gene ID" value="WBGene00256483"/>
</dbReference>
<gene>
    <name evidence="8 10 11" type="ORF">SRAE_0000072600</name>
</gene>
<dbReference type="PANTHER" id="PTHR37984">
    <property type="entry name" value="PROTEIN CBG26694"/>
    <property type="match status" value="1"/>
</dbReference>
<evidence type="ECO:0000256" key="6">
    <source>
        <dbReference type="ARBA" id="ARBA00022918"/>
    </source>
</evidence>
<reference evidence="10" key="3">
    <citation type="submission" date="2020-12" db="UniProtKB">
        <authorList>
            <consortium name="WormBaseParasite"/>
        </authorList>
    </citation>
    <scope>IDENTIFICATION</scope>
</reference>
<accession>A0A090L2B2</accession>
<feature type="domain" description="Reverse transcriptase RNase H-like" evidence="7">
    <location>
        <begin position="117"/>
        <end position="202"/>
    </location>
</feature>
<dbReference type="CTD" id="36373980"/>
<dbReference type="GO" id="GO:0004519">
    <property type="term" value="F:endonuclease activity"/>
    <property type="evidence" value="ECO:0007669"/>
    <property type="project" value="UniProtKB-KW"/>
</dbReference>
<evidence type="ECO:0000259" key="7">
    <source>
        <dbReference type="Pfam" id="PF17917"/>
    </source>
</evidence>
<keyword evidence="1" id="KW-0808">Transferase</keyword>
<dbReference type="WormBase" id="SRAE_0000072600">
    <property type="protein sequence ID" value="SRP08699"/>
    <property type="gene ID" value="WBGene00256483"/>
</dbReference>
<dbReference type="AlphaFoldDB" id="A0A090L2B2"/>
<evidence type="ECO:0000256" key="4">
    <source>
        <dbReference type="ARBA" id="ARBA00022759"/>
    </source>
</evidence>
<reference evidence="9" key="2">
    <citation type="submission" date="2014-09" db="EMBL/GenBank/DDBJ databases">
        <authorList>
            <person name="Martin A.A."/>
        </authorList>
    </citation>
    <scope>NUCLEOTIDE SEQUENCE</scope>
    <source>
        <strain evidence="9">ED321</strain>
    </source>
</reference>
<evidence type="ECO:0000256" key="1">
    <source>
        <dbReference type="ARBA" id="ARBA00022679"/>
    </source>
</evidence>
<evidence type="ECO:0000313" key="8">
    <source>
        <dbReference type="EMBL" id="CEF61609.1"/>
    </source>
</evidence>
<evidence type="ECO:0000313" key="10">
    <source>
        <dbReference type="WBParaSite" id="SRAE_0000072600.1"/>
    </source>
</evidence>
<keyword evidence="5" id="KW-0378">Hydrolase</keyword>
<sequence length="401" mass="46697">MQQNNLKFQKEQVKCFMDSVVILGHLITRKRISSDPKKVEKLRTLKIPESAFEMKSFIGCLTYQKGVVKNLAEYKAGLENIVHKKPYTITDEAKEWFNQAKKALLSSCVNHFYNGKNKLILDCDASDIFMGFILYSLTEGREIIIALNSRKFTSYELKLANQVKECLEIYYAIKKFHQFLTGRRFNIRSDHRTLSLIFKEEAGIKKSTRQIGLVDTIFRADYKELKEIISNRKEELMKDPTEIYKLTTFFDVQQLVSKSVMFSEKELNKASVEDQEYMQLLKHLKYNAPCPKEYKKVEEFLGLENDYALMGERRIILLGIRKKCLELLHLTHDGANNVATIFNQYIVVCQDVFSDIAFLENFERHSINEITEFLMNIIKNYGFPDELVSDGGKELVQFGKL</sequence>
<dbReference type="GO" id="GO:0016787">
    <property type="term" value="F:hydrolase activity"/>
    <property type="evidence" value="ECO:0007669"/>
    <property type="project" value="UniProtKB-KW"/>
</dbReference>
<organism evidence="8">
    <name type="scientific">Strongyloides ratti</name>
    <name type="common">Parasitic roundworm</name>
    <dbReference type="NCBI Taxonomy" id="34506"/>
    <lineage>
        <taxon>Eukaryota</taxon>
        <taxon>Metazoa</taxon>
        <taxon>Ecdysozoa</taxon>
        <taxon>Nematoda</taxon>
        <taxon>Chromadorea</taxon>
        <taxon>Rhabditida</taxon>
        <taxon>Tylenchina</taxon>
        <taxon>Panagrolaimomorpha</taxon>
        <taxon>Strongyloidoidea</taxon>
        <taxon>Strongyloididae</taxon>
        <taxon>Strongyloides</taxon>
    </lineage>
</organism>
<dbReference type="OMA" id="VEWQWIN"/>
<evidence type="ECO:0000313" key="11">
    <source>
        <dbReference type="WormBase" id="SRAE_0000072600"/>
    </source>
</evidence>
<dbReference type="Gene3D" id="3.30.70.270">
    <property type="match status" value="1"/>
</dbReference>
<reference evidence="8" key="1">
    <citation type="submission" date="2014-09" db="EMBL/GenBank/DDBJ databases">
        <authorList>
            <person name="Aslett A.Martin."/>
        </authorList>
    </citation>
    <scope>NUCLEOTIDE SEQUENCE</scope>
    <source>
        <strain evidence="8">ED321 Heterogonic</strain>
    </source>
</reference>
<dbReference type="PANTHER" id="PTHR37984:SF5">
    <property type="entry name" value="PROTEIN NYNRIN-LIKE"/>
    <property type="match status" value="1"/>
</dbReference>
<dbReference type="InterPro" id="IPR041373">
    <property type="entry name" value="RT_RNaseH"/>
</dbReference>
<keyword evidence="2" id="KW-0548">Nucleotidyltransferase</keyword>
<dbReference type="Proteomes" id="UP000035682">
    <property type="component" value="Unplaced"/>
</dbReference>
<keyword evidence="3" id="KW-0540">Nuclease</keyword>
<dbReference type="InterPro" id="IPR043502">
    <property type="entry name" value="DNA/RNA_pol_sf"/>
</dbReference>
<evidence type="ECO:0000256" key="2">
    <source>
        <dbReference type="ARBA" id="ARBA00022695"/>
    </source>
</evidence>
<dbReference type="Pfam" id="PF17917">
    <property type="entry name" value="RT_RNaseH"/>
    <property type="match status" value="1"/>
</dbReference>
<dbReference type="InterPro" id="IPR043128">
    <property type="entry name" value="Rev_trsase/Diguanyl_cyclase"/>
</dbReference>
<evidence type="ECO:0000256" key="5">
    <source>
        <dbReference type="ARBA" id="ARBA00022801"/>
    </source>
</evidence>
<evidence type="ECO:0000256" key="3">
    <source>
        <dbReference type="ARBA" id="ARBA00022722"/>
    </source>
</evidence>
<keyword evidence="6" id="KW-0695">RNA-directed DNA polymerase</keyword>
<name>A0A090L2B2_STRRB</name>
<dbReference type="Gene3D" id="3.30.420.10">
    <property type="entry name" value="Ribonuclease H-like superfamily/Ribonuclease H"/>
    <property type="match status" value="1"/>
</dbReference>
<dbReference type="InterPro" id="IPR050951">
    <property type="entry name" value="Retrovirus_Pol_polyprotein"/>
</dbReference>
<dbReference type="InterPro" id="IPR036397">
    <property type="entry name" value="RNaseH_sf"/>
</dbReference>
<dbReference type="SUPFAM" id="SSF56672">
    <property type="entry name" value="DNA/RNA polymerases"/>
    <property type="match status" value="1"/>
</dbReference>
<proteinExistence type="predicted"/>
<dbReference type="GeneID" id="36373980"/>
<dbReference type="EMBL" id="LN609420">
    <property type="protein sequence ID" value="CEF61609.1"/>
    <property type="molecule type" value="Genomic_DNA"/>
</dbReference>
<dbReference type="RefSeq" id="XP_024500817.1">
    <property type="nucleotide sequence ID" value="XM_024646661.1"/>
</dbReference>
<protein>
    <submittedName>
        <fullName evidence="10">RT_RNaseH_2 domain-containing protein</fullName>
    </submittedName>
</protein>
<dbReference type="OrthoDB" id="5850908at2759"/>
<keyword evidence="4" id="KW-0255">Endonuclease</keyword>